<evidence type="ECO:0000313" key="3">
    <source>
        <dbReference type="Proteomes" id="UP001595833"/>
    </source>
</evidence>
<dbReference type="Proteomes" id="UP001595833">
    <property type="component" value="Unassembled WGS sequence"/>
</dbReference>
<feature type="signal peptide" evidence="1">
    <location>
        <begin position="1"/>
        <end position="30"/>
    </location>
</feature>
<dbReference type="RefSeq" id="WP_344039664.1">
    <property type="nucleotide sequence ID" value="NZ_BAAAKE010000017.1"/>
</dbReference>
<evidence type="ECO:0000256" key="1">
    <source>
        <dbReference type="SAM" id="SignalP"/>
    </source>
</evidence>
<dbReference type="EMBL" id="JBHSJB010000018">
    <property type="protein sequence ID" value="MFC5056034.1"/>
    <property type="molecule type" value="Genomic_DNA"/>
</dbReference>
<sequence length="143" mass="15491">MVKARSLKTLLAAVALAGAALTGFAPAASADNPLCPANSICVYKHANYTGGRHVYPAYTIGHDRFALRSYDTGGTIDNSISSLINNTDYQVSLYERWYIPCSGPSLVVLPHFEISDLSTRTTFPPERIVNANDIFSCASIYLL</sequence>
<keyword evidence="1" id="KW-0732">Signal</keyword>
<dbReference type="Pfam" id="PF03995">
    <property type="entry name" value="Inhibitor_I36"/>
    <property type="match status" value="1"/>
</dbReference>
<keyword evidence="3" id="KW-1185">Reference proteome</keyword>
<reference evidence="3" key="1">
    <citation type="journal article" date="2019" name="Int. J. Syst. Evol. Microbiol.">
        <title>The Global Catalogue of Microorganisms (GCM) 10K type strain sequencing project: providing services to taxonomists for standard genome sequencing and annotation.</title>
        <authorList>
            <consortium name="The Broad Institute Genomics Platform"/>
            <consortium name="The Broad Institute Genome Sequencing Center for Infectious Disease"/>
            <person name="Wu L."/>
            <person name="Ma J."/>
        </authorList>
    </citation>
    <scope>NUCLEOTIDE SEQUENCE [LARGE SCALE GENOMIC DNA]</scope>
    <source>
        <strain evidence="3">KCTC 12848</strain>
    </source>
</reference>
<dbReference type="Gene3D" id="2.60.20.10">
    <property type="entry name" value="Crystallins"/>
    <property type="match status" value="1"/>
</dbReference>
<proteinExistence type="predicted"/>
<organism evidence="2 3">
    <name type="scientific">Saccharothrix xinjiangensis</name>
    <dbReference type="NCBI Taxonomy" id="204798"/>
    <lineage>
        <taxon>Bacteria</taxon>
        <taxon>Bacillati</taxon>
        <taxon>Actinomycetota</taxon>
        <taxon>Actinomycetes</taxon>
        <taxon>Pseudonocardiales</taxon>
        <taxon>Pseudonocardiaceae</taxon>
        <taxon>Saccharothrix</taxon>
    </lineage>
</organism>
<gene>
    <name evidence="2" type="ORF">ACFPFM_20040</name>
</gene>
<evidence type="ECO:0000313" key="2">
    <source>
        <dbReference type="EMBL" id="MFC5056034.1"/>
    </source>
</evidence>
<comment type="caution">
    <text evidence="2">The sequence shown here is derived from an EMBL/GenBank/DDBJ whole genome shotgun (WGS) entry which is preliminary data.</text>
</comment>
<name>A0ABV9Y2S8_9PSEU</name>
<protein>
    <submittedName>
        <fullName evidence="2">Peptidase inhibitor family I36 protein</fullName>
    </submittedName>
</protein>
<feature type="chain" id="PRO_5047264559" evidence="1">
    <location>
        <begin position="31"/>
        <end position="143"/>
    </location>
</feature>
<accession>A0ABV9Y2S8</accession>